<protein>
    <submittedName>
        <fullName evidence="1">Uncharacterized protein</fullName>
    </submittedName>
</protein>
<keyword evidence="2" id="KW-1185">Reference proteome</keyword>
<comment type="caution">
    <text evidence="1">The sequence shown here is derived from an EMBL/GenBank/DDBJ whole genome shotgun (WGS) entry which is preliminary data.</text>
</comment>
<dbReference type="RefSeq" id="WP_189024017.1">
    <property type="nucleotide sequence ID" value="NZ_BMKR01000006.1"/>
</dbReference>
<reference evidence="1" key="1">
    <citation type="journal article" date="2014" name="Int. J. Syst. Evol. Microbiol.">
        <title>Complete genome sequence of Corynebacterium casei LMG S-19264T (=DSM 44701T), isolated from a smear-ripened cheese.</title>
        <authorList>
            <consortium name="US DOE Joint Genome Institute (JGI-PGF)"/>
            <person name="Walter F."/>
            <person name="Albersmeier A."/>
            <person name="Kalinowski J."/>
            <person name="Ruckert C."/>
        </authorList>
    </citation>
    <scope>NUCLEOTIDE SEQUENCE</scope>
    <source>
        <strain evidence="1">CGMCC 1.16134</strain>
    </source>
</reference>
<evidence type="ECO:0000313" key="1">
    <source>
        <dbReference type="EMBL" id="GGF73227.1"/>
    </source>
</evidence>
<sequence length="66" mass="7500">MTLSVTLENRDIEKYLDEHDKSELSRIIWKMEQLKAAENDPNQLQAELLGNDLVLSESGSEHGTTD</sequence>
<accession>A0A917C726</accession>
<name>A0A917C726_9BACL</name>
<reference evidence="1" key="2">
    <citation type="submission" date="2020-09" db="EMBL/GenBank/DDBJ databases">
        <authorList>
            <person name="Sun Q."/>
            <person name="Zhou Y."/>
        </authorList>
    </citation>
    <scope>NUCLEOTIDE SEQUENCE</scope>
    <source>
        <strain evidence="1">CGMCC 1.16134</strain>
    </source>
</reference>
<proteinExistence type="predicted"/>
<organism evidence="1 2">
    <name type="scientific">Paenibacillus albidus</name>
    <dbReference type="NCBI Taxonomy" id="2041023"/>
    <lineage>
        <taxon>Bacteria</taxon>
        <taxon>Bacillati</taxon>
        <taxon>Bacillota</taxon>
        <taxon>Bacilli</taxon>
        <taxon>Bacillales</taxon>
        <taxon>Paenibacillaceae</taxon>
        <taxon>Paenibacillus</taxon>
    </lineage>
</organism>
<evidence type="ECO:0000313" key="2">
    <source>
        <dbReference type="Proteomes" id="UP000637643"/>
    </source>
</evidence>
<dbReference type="Proteomes" id="UP000637643">
    <property type="component" value="Unassembled WGS sequence"/>
</dbReference>
<gene>
    <name evidence="1" type="ORF">GCM10010912_18050</name>
</gene>
<dbReference type="AlphaFoldDB" id="A0A917C726"/>
<dbReference type="EMBL" id="BMKR01000006">
    <property type="protein sequence ID" value="GGF73227.1"/>
    <property type="molecule type" value="Genomic_DNA"/>
</dbReference>